<gene>
    <name evidence="12" type="ORF">GSMUA_202710.1</name>
</gene>
<evidence type="ECO:0000259" key="10">
    <source>
        <dbReference type="Pfam" id="PF13839"/>
    </source>
</evidence>
<dbReference type="InterPro" id="IPR026057">
    <property type="entry name" value="TBL_C"/>
</dbReference>
<evidence type="ECO:0000256" key="9">
    <source>
        <dbReference type="SAM" id="Phobius"/>
    </source>
</evidence>
<dbReference type="InterPro" id="IPR029962">
    <property type="entry name" value="TBL"/>
</dbReference>
<dbReference type="GO" id="GO:0000139">
    <property type="term" value="C:Golgi membrane"/>
    <property type="evidence" value="ECO:0007669"/>
    <property type="project" value="UniProtKB-SubCell"/>
</dbReference>
<evidence type="ECO:0000256" key="1">
    <source>
        <dbReference type="ARBA" id="ARBA00004323"/>
    </source>
</evidence>
<feature type="compositionally biased region" description="Polar residues" evidence="8">
    <location>
        <begin position="164"/>
        <end position="177"/>
    </location>
</feature>
<feature type="transmembrane region" description="Helical" evidence="9">
    <location>
        <begin position="36"/>
        <end position="60"/>
    </location>
</feature>
<keyword evidence="14" id="KW-1185">Reference proteome</keyword>
<evidence type="ECO:0000256" key="3">
    <source>
        <dbReference type="ARBA" id="ARBA00022692"/>
    </source>
</evidence>
<dbReference type="EMBL" id="HG996468">
    <property type="protein sequence ID" value="CAG1850295.1"/>
    <property type="molecule type" value="Genomic_DNA"/>
</dbReference>
<dbReference type="Gramene" id="Ma03_t15710.1">
    <property type="protein sequence ID" value="Ma03_p15710.1"/>
    <property type="gene ID" value="Ma03_g15710"/>
</dbReference>
<name>A0A804ICH9_MUSAM</name>
<keyword evidence="7 9" id="KW-0472">Membrane</keyword>
<dbReference type="PANTHER" id="PTHR32285">
    <property type="entry name" value="PROTEIN TRICHOME BIREFRINGENCE-LIKE 9-RELATED"/>
    <property type="match status" value="1"/>
</dbReference>
<evidence type="ECO:0000256" key="4">
    <source>
        <dbReference type="ARBA" id="ARBA00022968"/>
    </source>
</evidence>
<feature type="region of interest" description="Disordered" evidence="8">
    <location>
        <begin position="120"/>
        <end position="248"/>
    </location>
</feature>
<evidence type="ECO:0000256" key="5">
    <source>
        <dbReference type="ARBA" id="ARBA00022989"/>
    </source>
</evidence>
<dbReference type="GO" id="GO:0005794">
    <property type="term" value="C:Golgi apparatus"/>
    <property type="evidence" value="ECO:0000318"/>
    <property type="project" value="GO_Central"/>
</dbReference>
<feature type="compositionally biased region" description="Polar residues" evidence="8">
    <location>
        <begin position="224"/>
        <end position="246"/>
    </location>
</feature>
<feature type="domain" description="Trichome birefringence-like C-terminal" evidence="10">
    <location>
        <begin position="412"/>
        <end position="706"/>
    </location>
</feature>
<dbReference type="Proteomes" id="UP000012960">
    <property type="component" value="Unplaced"/>
</dbReference>
<feature type="compositionally biased region" description="Polar residues" evidence="8">
    <location>
        <begin position="190"/>
        <end position="206"/>
    </location>
</feature>
<accession>A0A804ICH9</accession>
<evidence type="ECO:0000313" key="13">
    <source>
        <dbReference type="EnsemblPlants" id="Ma03_p15710.1"/>
    </source>
</evidence>
<feature type="compositionally biased region" description="Basic and acidic residues" evidence="8">
    <location>
        <begin position="98"/>
        <end position="107"/>
    </location>
</feature>
<dbReference type="Pfam" id="PF13839">
    <property type="entry name" value="PC-Esterase"/>
    <property type="match status" value="1"/>
</dbReference>
<keyword evidence="6" id="KW-0333">Golgi apparatus</keyword>
<protein>
    <submittedName>
        <fullName evidence="12">(wild Malaysian banana) hypothetical protein</fullName>
    </submittedName>
</protein>
<dbReference type="Pfam" id="PF14416">
    <property type="entry name" value="PMR5N"/>
    <property type="match status" value="1"/>
</dbReference>
<organism evidence="13 14">
    <name type="scientific">Musa acuminata subsp. malaccensis</name>
    <name type="common">Wild banana</name>
    <name type="synonym">Musa malaccensis</name>
    <dbReference type="NCBI Taxonomy" id="214687"/>
    <lineage>
        <taxon>Eukaryota</taxon>
        <taxon>Viridiplantae</taxon>
        <taxon>Streptophyta</taxon>
        <taxon>Embryophyta</taxon>
        <taxon>Tracheophyta</taxon>
        <taxon>Spermatophyta</taxon>
        <taxon>Magnoliopsida</taxon>
        <taxon>Liliopsida</taxon>
        <taxon>Zingiberales</taxon>
        <taxon>Musaceae</taxon>
        <taxon>Musa</taxon>
    </lineage>
</organism>
<dbReference type="GO" id="GO:1990538">
    <property type="term" value="F:xylan O-acetyltransferase activity"/>
    <property type="evidence" value="ECO:0007669"/>
    <property type="project" value="UniProtKB-ARBA"/>
</dbReference>
<evidence type="ECO:0000256" key="8">
    <source>
        <dbReference type="SAM" id="MobiDB-lite"/>
    </source>
</evidence>
<evidence type="ECO:0000313" key="14">
    <source>
        <dbReference type="Proteomes" id="UP000012960"/>
    </source>
</evidence>
<evidence type="ECO:0000313" key="12">
    <source>
        <dbReference type="EMBL" id="CAG1850295.1"/>
    </source>
</evidence>
<proteinExistence type="inferred from homology"/>
<dbReference type="FunCoup" id="A0A804ICH9">
    <property type="interactions" value="1407"/>
</dbReference>
<dbReference type="OrthoDB" id="630188at2759"/>
<dbReference type="GO" id="GO:0016413">
    <property type="term" value="F:O-acetyltransferase activity"/>
    <property type="evidence" value="ECO:0000318"/>
    <property type="project" value="GO_Central"/>
</dbReference>
<comment type="subcellular location">
    <subcellularLocation>
        <location evidence="1">Golgi apparatus membrane</location>
        <topology evidence="1">Single-pass type II membrane protein</topology>
    </subcellularLocation>
</comment>
<evidence type="ECO:0000256" key="6">
    <source>
        <dbReference type="ARBA" id="ARBA00023034"/>
    </source>
</evidence>
<evidence type="ECO:0000259" key="11">
    <source>
        <dbReference type="Pfam" id="PF14416"/>
    </source>
</evidence>
<sequence length="718" mass="79951">MMVTRLTIVEFCRWVAGGGSLAFLRHHFFSSSKSRLTVLSAFLLFLLVVAASLFAISHLLPLSSSSTASPSSTNLLSWFYFSPSSSNNSSNSTPPPPPREKEKKQDDVVVDPLLVNRSGAVSESTYGGNGDGGADSSSMQGPLSGKESDQRGWKSAFPAHAENFTKNNTLASATDRSTGGEASGEVTGKSFASESKPSNGTSSVAPKSSDKETSGEVVIGKSFASESKTPDMTSSTATKSSGNETSGEAVIAKSFASESQHPDMTSSCVGAEKQILVRNSTIKDVCFKGQISEKKSGAMGEDHQMKQQHGEMNQGGVAVGGGKLIDPVEEAAPAAAAGKRNDSRPTVAVKATGGSSEQCDIFHGRWVRAEKNQPYYPAGSCPYLDDDFNCHKNGRPDSDFLKWRWQPYDCDIPRLNASDFLGRLRGKRLVFVGDSLNRNMWESLVCILRHSISNKKRVYEVSGRSQFKVKGRRNHFKYKGYYSFRFEDYQCSVDFVRSPFLVREMQYKNVHGSEDERLRLDILDETTLAYREADVIVFNTGHWWTHEQTSRGRNYYQEGNHVYPVLKVMEAYKKALTTWSRWIDMNIDSSKTQVVFRGYSLTHFRGGQWNSGGQCHKETEPIFNQSYLSKYPSKMRVVEQILKQTRTPVIYLNISRLTDYRKDGHPSIYRKKYMSVEEQIAAEKSQDCSHWCLPGIPDSWNELLYASLLIVGKGSWRR</sequence>
<keyword evidence="4" id="KW-0735">Signal-anchor</keyword>
<dbReference type="InterPro" id="IPR025846">
    <property type="entry name" value="TBL_N"/>
</dbReference>
<keyword evidence="3 9" id="KW-0812">Transmembrane</keyword>
<evidence type="ECO:0000256" key="2">
    <source>
        <dbReference type="ARBA" id="ARBA00007727"/>
    </source>
</evidence>
<reference evidence="13" key="2">
    <citation type="submission" date="2021-05" db="UniProtKB">
        <authorList>
            <consortium name="EnsemblPlants"/>
        </authorList>
    </citation>
    <scope>IDENTIFICATION</scope>
    <source>
        <strain evidence="13">subsp. malaccensis</strain>
    </source>
</reference>
<feature type="domain" description="Trichome birefringence-like N-terminal" evidence="11">
    <location>
        <begin position="357"/>
        <end position="411"/>
    </location>
</feature>
<comment type="similarity">
    <text evidence="2">Belongs to the PC-esterase family. TBL subfamily.</text>
</comment>
<dbReference type="AlphaFoldDB" id="A0A804ICH9"/>
<dbReference type="InParanoid" id="A0A804ICH9"/>
<feature type="region of interest" description="Disordered" evidence="8">
    <location>
        <begin position="84"/>
        <end position="108"/>
    </location>
</feature>
<evidence type="ECO:0000256" key="7">
    <source>
        <dbReference type="ARBA" id="ARBA00023136"/>
    </source>
</evidence>
<keyword evidence="5 9" id="KW-1133">Transmembrane helix</keyword>
<dbReference type="PANTHER" id="PTHR32285:SF208">
    <property type="entry name" value="PROTEIN TRICHOME BIREFRINGENCE-LIKE 2"/>
    <property type="match status" value="1"/>
</dbReference>
<reference evidence="12" key="1">
    <citation type="submission" date="2021-03" db="EMBL/GenBank/DDBJ databases">
        <authorList>
            <consortium name="Genoscope - CEA"/>
            <person name="William W."/>
        </authorList>
    </citation>
    <scope>NUCLEOTIDE SEQUENCE</scope>
    <source>
        <strain evidence="12">Doubled-haploid Pahang</strain>
    </source>
</reference>
<dbReference type="EnsemblPlants" id="Ma03_t15710.1">
    <property type="protein sequence ID" value="Ma03_p15710.1"/>
    <property type="gene ID" value="Ma03_g15710"/>
</dbReference>